<dbReference type="Gene3D" id="2.60.120.10">
    <property type="entry name" value="Jelly Rolls"/>
    <property type="match status" value="1"/>
</dbReference>
<dbReference type="CDD" id="cd02231">
    <property type="entry name" value="cupin_BLL6423-like"/>
    <property type="match status" value="1"/>
</dbReference>
<gene>
    <name evidence="2" type="ORF">CPB83DRAFT_10566</name>
</gene>
<dbReference type="SUPFAM" id="SSF51182">
    <property type="entry name" value="RmlC-like cupins"/>
    <property type="match status" value="1"/>
</dbReference>
<dbReference type="InterPro" id="IPR011051">
    <property type="entry name" value="RmlC_Cupin_sf"/>
</dbReference>
<sequence>MTSRDDSGLAKLRRIVTTHDAAGKSTIQIDEELVTGAAGIPGARLGPMWVTTDSLPTNDNNTNEDGGKRIIEDATNFKIVHPTGTNLQTSELGPGATIPMHRTSSLDYNILLAGEVVHVTEDGQEKHLKNPGDTVIQKGTMHAWRNPSTEHWARWITVLMAAEPAVVDGSPLLPEFNIPGSKK</sequence>
<dbReference type="PANTHER" id="PTHR36156">
    <property type="entry name" value="SLR2101 PROTEIN"/>
    <property type="match status" value="1"/>
</dbReference>
<keyword evidence="3" id="KW-1185">Reference proteome</keyword>
<dbReference type="PANTHER" id="PTHR36156:SF2">
    <property type="entry name" value="CUPIN TYPE-2 DOMAIN-CONTAINING PROTEIN"/>
    <property type="match status" value="1"/>
</dbReference>
<proteinExistence type="predicted"/>
<accession>A0A9P6ESP5</accession>
<dbReference type="InterPro" id="IPR013096">
    <property type="entry name" value="Cupin_2"/>
</dbReference>
<protein>
    <recommendedName>
        <fullName evidence="1">Cupin type-2 domain-containing protein</fullName>
    </recommendedName>
</protein>
<comment type="caution">
    <text evidence="2">The sequence shown here is derived from an EMBL/GenBank/DDBJ whole genome shotgun (WGS) entry which is preliminary data.</text>
</comment>
<dbReference type="Pfam" id="PF07883">
    <property type="entry name" value="Cupin_2"/>
    <property type="match status" value="1"/>
</dbReference>
<name>A0A9P6ESP5_9AGAR</name>
<evidence type="ECO:0000259" key="1">
    <source>
        <dbReference type="Pfam" id="PF07883"/>
    </source>
</evidence>
<dbReference type="AlphaFoldDB" id="A0A9P6ESP5"/>
<reference evidence="2" key="1">
    <citation type="submission" date="2020-11" db="EMBL/GenBank/DDBJ databases">
        <authorList>
            <consortium name="DOE Joint Genome Institute"/>
            <person name="Ahrendt S."/>
            <person name="Riley R."/>
            <person name="Andreopoulos W."/>
            <person name="Labutti K."/>
            <person name="Pangilinan J."/>
            <person name="Ruiz-Duenas F.J."/>
            <person name="Barrasa J.M."/>
            <person name="Sanchez-Garcia M."/>
            <person name="Camarero S."/>
            <person name="Miyauchi S."/>
            <person name="Serrano A."/>
            <person name="Linde D."/>
            <person name="Babiker R."/>
            <person name="Drula E."/>
            <person name="Ayuso-Fernandez I."/>
            <person name="Pacheco R."/>
            <person name="Padilla G."/>
            <person name="Ferreira P."/>
            <person name="Barriuso J."/>
            <person name="Kellner H."/>
            <person name="Castanera R."/>
            <person name="Alfaro M."/>
            <person name="Ramirez L."/>
            <person name="Pisabarro A.G."/>
            <person name="Kuo A."/>
            <person name="Tritt A."/>
            <person name="Lipzen A."/>
            <person name="He G."/>
            <person name="Yan M."/>
            <person name="Ng V."/>
            <person name="Cullen D."/>
            <person name="Martin F."/>
            <person name="Rosso M.-N."/>
            <person name="Henrissat B."/>
            <person name="Hibbett D."/>
            <person name="Martinez A.T."/>
            <person name="Grigoriev I.V."/>
        </authorList>
    </citation>
    <scope>NUCLEOTIDE SEQUENCE</scope>
    <source>
        <strain evidence="2">CBS 506.95</strain>
    </source>
</reference>
<dbReference type="Proteomes" id="UP000807306">
    <property type="component" value="Unassembled WGS sequence"/>
</dbReference>
<feature type="domain" description="Cupin type-2" evidence="1">
    <location>
        <begin position="91"/>
        <end position="158"/>
    </location>
</feature>
<dbReference type="EMBL" id="MU157824">
    <property type="protein sequence ID" value="KAF9535436.1"/>
    <property type="molecule type" value="Genomic_DNA"/>
</dbReference>
<dbReference type="OrthoDB" id="5840532at2759"/>
<dbReference type="InterPro" id="IPR014710">
    <property type="entry name" value="RmlC-like_jellyroll"/>
</dbReference>
<evidence type="ECO:0000313" key="2">
    <source>
        <dbReference type="EMBL" id="KAF9535436.1"/>
    </source>
</evidence>
<evidence type="ECO:0000313" key="3">
    <source>
        <dbReference type="Proteomes" id="UP000807306"/>
    </source>
</evidence>
<dbReference type="InterPro" id="IPR047142">
    <property type="entry name" value="OryJ/VirC-like"/>
</dbReference>
<organism evidence="2 3">
    <name type="scientific">Crepidotus variabilis</name>
    <dbReference type="NCBI Taxonomy" id="179855"/>
    <lineage>
        <taxon>Eukaryota</taxon>
        <taxon>Fungi</taxon>
        <taxon>Dikarya</taxon>
        <taxon>Basidiomycota</taxon>
        <taxon>Agaricomycotina</taxon>
        <taxon>Agaricomycetes</taxon>
        <taxon>Agaricomycetidae</taxon>
        <taxon>Agaricales</taxon>
        <taxon>Agaricineae</taxon>
        <taxon>Crepidotaceae</taxon>
        <taxon>Crepidotus</taxon>
    </lineage>
</organism>